<dbReference type="SMART" id="SM00220">
    <property type="entry name" value="S_TKc"/>
    <property type="match status" value="1"/>
</dbReference>
<reference evidence="10" key="1">
    <citation type="journal article" date="2019" name="Emerg. Microbes Infect.">
        <title>Comprehensive subspecies identification of 175 nontuberculous mycobacteria species based on 7547 genomic profiles.</title>
        <authorList>
            <person name="Matsumoto Y."/>
            <person name="Kinjo T."/>
            <person name="Motooka D."/>
            <person name="Nabeya D."/>
            <person name="Jung N."/>
            <person name="Uechi K."/>
            <person name="Horii T."/>
            <person name="Iida T."/>
            <person name="Fujita J."/>
            <person name="Nakamura S."/>
        </authorList>
    </citation>
    <scope>NUCLEOTIDE SEQUENCE [LARGE SCALE GENOMIC DNA]</scope>
    <source>
        <strain evidence="10">JCM 13671</strain>
    </source>
</reference>
<evidence type="ECO:0000256" key="2">
    <source>
        <dbReference type="ARBA" id="ARBA00022527"/>
    </source>
</evidence>
<dbReference type="Pfam" id="PF00069">
    <property type="entry name" value="Pkinase"/>
    <property type="match status" value="1"/>
</dbReference>
<gene>
    <name evidence="10" type="ORF">MCNF_06530</name>
</gene>
<dbReference type="SUPFAM" id="SSF56112">
    <property type="entry name" value="Protein kinase-like (PK-like)"/>
    <property type="match status" value="1"/>
</dbReference>
<evidence type="ECO:0000313" key="10">
    <source>
        <dbReference type="EMBL" id="BBZ32048.1"/>
    </source>
</evidence>
<keyword evidence="6" id="KW-0067">ATP-binding</keyword>
<keyword evidence="8" id="KW-0472">Membrane</keyword>
<dbReference type="InterPro" id="IPR007969">
    <property type="entry name" value="DUF732"/>
</dbReference>
<dbReference type="GO" id="GO:0004674">
    <property type="term" value="F:protein serine/threonine kinase activity"/>
    <property type="evidence" value="ECO:0007669"/>
    <property type="project" value="UniProtKB-KW"/>
</dbReference>
<sequence length="472" mass="49637">MLRADLSSDESFRERFIREADLAAGLRHPNIVGVHDRGEHDGRLWIAMDYINGTDAAHLLEQKYPAGMPADVVAHIVGSVASALDYAHKKGLLHRDVKPANIIIADVDGDEPDVYLADFGIARPLDDTSGITTTNMTVGTVAYAAPEQLMGEPMDGRADQYALAATAYHLLTGSQLFPNSNPAVVISCHLNAPVPSLADIRPDLASLDPVLAAGLAKNPEDRFECCTDFAHAFSETAGPRWGRTVTAPTTPALATRSVVGTTDSGRAVIHGVSTRSATPMAVVVSVAAVLLVLGVVALLWRPWQHAQSNTTAISSSNAPTTPASTGTADAPSSTQTSVVPTPPASSTAAPPTVTVTASPTRAEVGFSASEKLFLDSVASLNGANGYTSAPLFFDAIGGRAASKQQQDRALVQRGHQLCGALDEGLDSASARQRVLEPLNNHSTDMFDYYGAIFIGYATYALCPEHSDETGQI</sequence>
<dbReference type="PANTHER" id="PTHR43289">
    <property type="entry name" value="MITOGEN-ACTIVATED PROTEIN KINASE KINASE KINASE 20-RELATED"/>
    <property type="match status" value="1"/>
</dbReference>
<name>A0A7I7XS52_9MYCO</name>
<organism evidence="10 11">
    <name type="scientific">Mycolicibacterium confluentis</name>
    <dbReference type="NCBI Taxonomy" id="28047"/>
    <lineage>
        <taxon>Bacteria</taxon>
        <taxon>Bacillati</taxon>
        <taxon>Actinomycetota</taxon>
        <taxon>Actinomycetes</taxon>
        <taxon>Mycobacteriales</taxon>
        <taxon>Mycobacteriaceae</taxon>
        <taxon>Mycolicibacterium</taxon>
    </lineage>
</organism>
<keyword evidence="3" id="KW-0808">Transferase</keyword>
<dbReference type="PANTHER" id="PTHR43289:SF6">
    <property type="entry name" value="SERINE_THREONINE-PROTEIN KINASE NEKL-3"/>
    <property type="match status" value="1"/>
</dbReference>
<evidence type="ECO:0000313" key="11">
    <source>
        <dbReference type="Proteomes" id="UP000466931"/>
    </source>
</evidence>
<dbReference type="Pfam" id="PF05305">
    <property type="entry name" value="DUF732"/>
    <property type="match status" value="1"/>
</dbReference>
<dbReference type="Proteomes" id="UP000466931">
    <property type="component" value="Chromosome"/>
</dbReference>
<protein>
    <recommendedName>
        <fullName evidence="1">non-specific serine/threonine protein kinase</fullName>
        <ecNumber evidence="1">2.7.11.1</ecNumber>
    </recommendedName>
</protein>
<accession>A0A7I7XS52</accession>
<evidence type="ECO:0000256" key="7">
    <source>
        <dbReference type="SAM" id="MobiDB-lite"/>
    </source>
</evidence>
<keyword evidence="8" id="KW-0812">Transmembrane</keyword>
<evidence type="ECO:0000256" key="6">
    <source>
        <dbReference type="ARBA" id="ARBA00022840"/>
    </source>
</evidence>
<evidence type="ECO:0000259" key="9">
    <source>
        <dbReference type="PROSITE" id="PS50011"/>
    </source>
</evidence>
<dbReference type="PROSITE" id="PS00108">
    <property type="entry name" value="PROTEIN_KINASE_ST"/>
    <property type="match status" value="1"/>
</dbReference>
<proteinExistence type="predicted"/>
<feature type="transmembrane region" description="Helical" evidence="8">
    <location>
        <begin position="280"/>
        <end position="300"/>
    </location>
</feature>
<dbReference type="PROSITE" id="PS50011">
    <property type="entry name" value="PROTEIN_KINASE_DOM"/>
    <property type="match status" value="1"/>
</dbReference>
<dbReference type="Gene3D" id="3.30.200.20">
    <property type="entry name" value="Phosphorylase Kinase, domain 1"/>
    <property type="match status" value="1"/>
</dbReference>
<dbReference type="GO" id="GO:0080090">
    <property type="term" value="P:regulation of primary metabolic process"/>
    <property type="evidence" value="ECO:0007669"/>
    <property type="project" value="UniProtKB-ARBA"/>
</dbReference>
<reference evidence="10" key="2">
    <citation type="submission" date="2020-02" db="EMBL/GenBank/DDBJ databases">
        <authorList>
            <person name="Matsumoto Y."/>
            <person name="Motooka D."/>
            <person name="Nakamura S."/>
        </authorList>
    </citation>
    <scope>NUCLEOTIDE SEQUENCE</scope>
    <source>
        <strain evidence="10">JCM 13671</strain>
    </source>
</reference>
<dbReference type="GO" id="GO:0005524">
    <property type="term" value="F:ATP binding"/>
    <property type="evidence" value="ECO:0007669"/>
    <property type="project" value="UniProtKB-KW"/>
</dbReference>
<dbReference type="Gene3D" id="1.10.510.10">
    <property type="entry name" value="Transferase(Phosphotransferase) domain 1"/>
    <property type="match status" value="1"/>
</dbReference>
<dbReference type="EMBL" id="AP022612">
    <property type="protein sequence ID" value="BBZ32048.1"/>
    <property type="molecule type" value="Genomic_DNA"/>
</dbReference>
<keyword evidence="8" id="KW-1133">Transmembrane helix</keyword>
<dbReference type="CDD" id="cd14014">
    <property type="entry name" value="STKc_PknB_like"/>
    <property type="match status" value="1"/>
</dbReference>
<evidence type="ECO:0000256" key="1">
    <source>
        <dbReference type="ARBA" id="ARBA00012513"/>
    </source>
</evidence>
<evidence type="ECO:0000256" key="5">
    <source>
        <dbReference type="ARBA" id="ARBA00022777"/>
    </source>
</evidence>
<evidence type="ECO:0000256" key="8">
    <source>
        <dbReference type="SAM" id="Phobius"/>
    </source>
</evidence>
<evidence type="ECO:0000256" key="4">
    <source>
        <dbReference type="ARBA" id="ARBA00022741"/>
    </source>
</evidence>
<keyword evidence="4" id="KW-0547">Nucleotide-binding</keyword>
<keyword evidence="5" id="KW-0418">Kinase</keyword>
<dbReference type="InterPro" id="IPR000719">
    <property type="entry name" value="Prot_kinase_dom"/>
</dbReference>
<dbReference type="EC" id="2.7.11.1" evidence="1"/>
<feature type="domain" description="Protein kinase" evidence="9">
    <location>
        <begin position="1"/>
        <end position="234"/>
    </location>
</feature>
<feature type="region of interest" description="Disordered" evidence="7">
    <location>
        <begin position="309"/>
        <end position="355"/>
    </location>
</feature>
<dbReference type="InterPro" id="IPR008271">
    <property type="entry name" value="Ser/Thr_kinase_AS"/>
</dbReference>
<dbReference type="InterPro" id="IPR011009">
    <property type="entry name" value="Kinase-like_dom_sf"/>
</dbReference>
<keyword evidence="2" id="KW-0723">Serine/threonine-protein kinase</keyword>
<evidence type="ECO:0000256" key="3">
    <source>
        <dbReference type="ARBA" id="ARBA00022679"/>
    </source>
</evidence>
<dbReference type="AlphaFoldDB" id="A0A7I7XS52"/>
<keyword evidence="11" id="KW-1185">Reference proteome</keyword>